<sequence>MINFFKISSIIQKIDVILPLQSIGVVFYFLNFSTRKLNYTRYVAAAAIFQLVVIDIIIDLLLIYLTRGRNLVGKIKKISKMVRNGKAMLKKLDDAGVELIPPCRLVFTLFKHKRYLLGKNKS</sequence>
<protein>
    <submittedName>
        <fullName evidence="2">Uncharacterized protein</fullName>
    </submittedName>
</protein>
<feature type="transmembrane region" description="Helical" evidence="1">
    <location>
        <begin position="12"/>
        <end position="30"/>
    </location>
</feature>
<dbReference type="Proteomes" id="UP001324270">
    <property type="component" value="Unassembled WGS sequence"/>
</dbReference>
<feature type="transmembrane region" description="Helical" evidence="1">
    <location>
        <begin position="42"/>
        <end position="65"/>
    </location>
</feature>
<keyword evidence="3" id="KW-1185">Reference proteome</keyword>
<name>A0ABU5YBP3_9FLAO</name>
<dbReference type="RefSeq" id="WP_323979636.1">
    <property type="nucleotide sequence ID" value="NZ_JAYKBV010000011.1"/>
</dbReference>
<organism evidence="2 3">
    <name type="scientific">Capnocytophaga gingivalis</name>
    <dbReference type="NCBI Taxonomy" id="1017"/>
    <lineage>
        <taxon>Bacteria</taxon>
        <taxon>Pseudomonadati</taxon>
        <taxon>Bacteroidota</taxon>
        <taxon>Flavobacteriia</taxon>
        <taxon>Flavobacteriales</taxon>
        <taxon>Flavobacteriaceae</taxon>
        <taxon>Capnocytophaga</taxon>
    </lineage>
</organism>
<accession>A0ABU5YBP3</accession>
<evidence type="ECO:0000313" key="2">
    <source>
        <dbReference type="EMBL" id="MEB3040794.1"/>
    </source>
</evidence>
<keyword evidence="1" id="KW-0472">Membrane</keyword>
<reference evidence="2 3" key="1">
    <citation type="submission" date="2023-12" db="EMBL/GenBank/DDBJ databases">
        <title>Genomic sequences of Capnocytophaga and Parvimonas strains.</title>
        <authorList>
            <person name="Watt R.M."/>
            <person name="Wang M."/>
            <person name="Yang T."/>
            <person name="Tong W.M."/>
        </authorList>
    </citation>
    <scope>NUCLEOTIDE SEQUENCE [LARGE SCALE GENOMIC DNA]</scope>
    <source>
        <strain evidence="2 3">CCUG 13156</strain>
    </source>
</reference>
<comment type="caution">
    <text evidence="2">The sequence shown here is derived from an EMBL/GenBank/DDBJ whole genome shotgun (WGS) entry which is preliminary data.</text>
</comment>
<keyword evidence="1" id="KW-1133">Transmembrane helix</keyword>
<dbReference type="EMBL" id="JAYKBV010000011">
    <property type="protein sequence ID" value="MEB3040794.1"/>
    <property type="molecule type" value="Genomic_DNA"/>
</dbReference>
<evidence type="ECO:0000256" key="1">
    <source>
        <dbReference type="SAM" id="Phobius"/>
    </source>
</evidence>
<proteinExistence type="predicted"/>
<evidence type="ECO:0000313" key="3">
    <source>
        <dbReference type="Proteomes" id="UP001324270"/>
    </source>
</evidence>
<gene>
    <name evidence="2" type="ORF">VJJ49_08845</name>
</gene>
<keyword evidence="1" id="KW-0812">Transmembrane</keyword>